<proteinExistence type="inferred from homology"/>
<dbReference type="Gene3D" id="2.40.50.100">
    <property type="match status" value="1"/>
</dbReference>
<evidence type="ECO:0000256" key="1">
    <source>
        <dbReference type="ARBA" id="ARBA00004519"/>
    </source>
</evidence>
<feature type="compositionally biased region" description="Low complexity" evidence="10">
    <location>
        <begin position="376"/>
        <end position="388"/>
    </location>
</feature>
<accession>A0A6L6IGI5</accession>
<feature type="signal peptide" evidence="11">
    <location>
        <begin position="1"/>
        <end position="21"/>
    </location>
</feature>
<reference evidence="16 17" key="1">
    <citation type="submission" date="2019-11" db="EMBL/GenBank/DDBJ databases">
        <title>Escherichia alba sp. nov. isolated from the gut of plastic-eating superworms Zophobas atratus.</title>
        <authorList>
            <person name="Yang Y."/>
        </authorList>
    </citation>
    <scope>NUCLEOTIDE SEQUENCE [LARGE SCALE GENOMIC DNA]</scope>
    <source>
        <strain evidence="17">BIT-B35</strain>
    </source>
</reference>
<dbReference type="OrthoDB" id="9800613at2"/>
<evidence type="ECO:0000259" key="15">
    <source>
        <dbReference type="Pfam" id="PF25967"/>
    </source>
</evidence>
<dbReference type="GO" id="GO:0005886">
    <property type="term" value="C:plasma membrane"/>
    <property type="evidence" value="ECO:0007669"/>
    <property type="project" value="UniProtKB-SubCell"/>
</dbReference>
<dbReference type="NCBIfam" id="TIGR01730">
    <property type="entry name" value="RND_mfp"/>
    <property type="match status" value="1"/>
</dbReference>
<dbReference type="Pfam" id="PF25876">
    <property type="entry name" value="HH_MFP_RND"/>
    <property type="match status" value="1"/>
</dbReference>
<feature type="domain" description="Multidrug resistance protein MdtA-like beta-barrel" evidence="14">
    <location>
        <begin position="211"/>
        <end position="300"/>
    </location>
</feature>
<comment type="caution">
    <text evidence="16">The sequence shown here is derived from an EMBL/GenBank/DDBJ whole genome shotgun (WGS) entry which is preliminary data.</text>
</comment>
<feature type="domain" description="Multidrug resistance protein MdtA-like C-terminal permuted SH3" evidence="15">
    <location>
        <begin position="304"/>
        <end position="366"/>
    </location>
</feature>
<keyword evidence="7" id="KW-0472">Membrane</keyword>
<dbReference type="Gene3D" id="2.40.30.170">
    <property type="match status" value="1"/>
</dbReference>
<keyword evidence="5" id="KW-0997">Cell inner membrane</keyword>
<keyword evidence="4" id="KW-1003">Cell membrane</keyword>
<evidence type="ECO:0000256" key="9">
    <source>
        <dbReference type="ARBA" id="ARBA00023288"/>
    </source>
</evidence>
<dbReference type="AlphaFoldDB" id="A0A6L6IGI5"/>
<evidence type="ECO:0000256" key="3">
    <source>
        <dbReference type="ARBA" id="ARBA00022448"/>
    </source>
</evidence>
<evidence type="ECO:0000256" key="11">
    <source>
        <dbReference type="SAM" id="SignalP"/>
    </source>
</evidence>
<evidence type="ECO:0000259" key="13">
    <source>
        <dbReference type="Pfam" id="PF25917"/>
    </source>
</evidence>
<evidence type="ECO:0000259" key="12">
    <source>
        <dbReference type="Pfam" id="PF25876"/>
    </source>
</evidence>
<gene>
    <name evidence="16" type="primary">acrA</name>
    <name evidence="16" type="ORF">GJV78_00425</name>
</gene>
<evidence type="ECO:0000256" key="5">
    <source>
        <dbReference type="ARBA" id="ARBA00022519"/>
    </source>
</evidence>
<dbReference type="PANTHER" id="PTHR30158">
    <property type="entry name" value="ACRA/E-RELATED COMPONENT OF DRUG EFFLUX TRANSPORTER"/>
    <property type="match status" value="1"/>
</dbReference>
<dbReference type="PROSITE" id="PS51257">
    <property type="entry name" value="PROKAR_LIPOPROTEIN"/>
    <property type="match status" value="1"/>
</dbReference>
<dbReference type="InterPro" id="IPR058624">
    <property type="entry name" value="MdtA-like_HH"/>
</dbReference>
<name>A0A6L6IGI5_9ENTR</name>
<evidence type="ECO:0000313" key="16">
    <source>
        <dbReference type="EMBL" id="MTH44756.1"/>
    </source>
</evidence>
<dbReference type="RefSeq" id="WP_155106461.1">
    <property type="nucleotide sequence ID" value="NZ_WMJZ01000001.1"/>
</dbReference>
<dbReference type="InterPro" id="IPR058626">
    <property type="entry name" value="MdtA-like_b-barrel"/>
</dbReference>
<evidence type="ECO:0000313" key="17">
    <source>
        <dbReference type="Proteomes" id="UP000477739"/>
    </source>
</evidence>
<dbReference type="SUPFAM" id="SSF111369">
    <property type="entry name" value="HlyD-like secretion proteins"/>
    <property type="match status" value="1"/>
</dbReference>
<dbReference type="InterPro" id="IPR058625">
    <property type="entry name" value="MdtA-like_BSH"/>
</dbReference>
<dbReference type="FunFam" id="1.10.287.470:FF:000002">
    <property type="entry name" value="Efflux RND transporter periplasmic adaptor subunit"/>
    <property type="match status" value="1"/>
</dbReference>
<dbReference type="NCBIfam" id="NF011604">
    <property type="entry name" value="PRK15030.1"/>
    <property type="match status" value="1"/>
</dbReference>
<comment type="subcellular location">
    <subcellularLocation>
        <location evidence="1">Cell inner membrane</location>
        <topology evidence="1">Lipid-anchor</topology>
    </subcellularLocation>
</comment>
<organism evidence="16 17">
    <name type="scientific">Intestinirhabdus alba</name>
    <dbReference type="NCBI Taxonomy" id="2899544"/>
    <lineage>
        <taxon>Bacteria</taxon>
        <taxon>Pseudomonadati</taxon>
        <taxon>Pseudomonadota</taxon>
        <taxon>Gammaproteobacteria</taxon>
        <taxon>Enterobacterales</taxon>
        <taxon>Enterobacteriaceae</taxon>
        <taxon>Intestinirhabdus</taxon>
    </lineage>
</organism>
<evidence type="ECO:0000256" key="2">
    <source>
        <dbReference type="ARBA" id="ARBA00009477"/>
    </source>
</evidence>
<evidence type="ECO:0000256" key="10">
    <source>
        <dbReference type="SAM" id="MobiDB-lite"/>
    </source>
</evidence>
<evidence type="ECO:0000256" key="6">
    <source>
        <dbReference type="ARBA" id="ARBA00022729"/>
    </source>
</evidence>
<comment type="similarity">
    <text evidence="2">Belongs to the membrane fusion protein (MFP) (TC 8.A.1) family.</text>
</comment>
<dbReference type="Gene3D" id="1.10.287.470">
    <property type="entry name" value="Helix hairpin bin"/>
    <property type="match status" value="1"/>
</dbReference>
<dbReference type="Gene3D" id="2.40.420.20">
    <property type="match status" value="1"/>
</dbReference>
<keyword evidence="9" id="KW-0449">Lipoprotein</keyword>
<evidence type="ECO:0000256" key="7">
    <source>
        <dbReference type="ARBA" id="ARBA00023136"/>
    </source>
</evidence>
<feature type="chain" id="PRO_5026891735" evidence="11">
    <location>
        <begin position="22"/>
        <end position="397"/>
    </location>
</feature>
<dbReference type="GO" id="GO:0046677">
    <property type="term" value="P:response to antibiotic"/>
    <property type="evidence" value="ECO:0007669"/>
    <property type="project" value="TreeGrafter"/>
</dbReference>
<feature type="domain" description="Multidrug resistance protein MdtA-like barrel-sandwich hybrid" evidence="13">
    <location>
        <begin position="64"/>
        <end position="207"/>
    </location>
</feature>
<evidence type="ECO:0000256" key="4">
    <source>
        <dbReference type="ARBA" id="ARBA00022475"/>
    </source>
</evidence>
<feature type="region of interest" description="Disordered" evidence="10">
    <location>
        <begin position="372"/>
        <end position="397"/>
    </location>
</feature>
<keyword evidence="8" id="KW-0564">Palmitate</keyword>
<dbReference type="Pfam" id="PF25967">
    <property type="entry name" value="RND-MFP_C"/>
    <property type="match status" value="1"/>
</dbReference>
<dbReference type="InterPro" id="IPR006143">
    <property type="entry name" value="RND_pump_MFP"/>
</dbReference>
<sequence>MNKNRGFTPLAIVLMLSGSLALTGCDDKQAQHGGQQMPEVGVVTLKTEPLQITTELPGRTSAFRIAEVRPQVSGIILKRNFTEGSDVEAGVSLYQIDPATYQASYASAKGDLAKAQAAASLAQVTVSRYQKLLGTRYISKQEYDQALADAQQANAAVVAAKAAVETARINLAYTKVTSPISGRIGKSSVTEGALVQNGQATALATVQQLDPIYVDVTQSSNDFLRLKQELANGTLKQENGKAKVELITSDGIQFPQTGTLEFSDVTVDQTTGSITLRAIFPNPQRTLLPGMFVRARLEEGMNPNALLVPQQGVTRSPRGEATALVVGADNKVESRQIVAAKAIGDKWLVTDGLKPGDRVIVTGLQKVRPGAQVKVQEASAESNQQAAEGKQPEQPRS</sequence>
<dbReference type="InterPro" id="IPR058627">
    <property type="entry name" value="MdtA-like_C"/>
</dbReference>
<dbReference type="InterPro" id="IPR058628">
    <property type="entry name" value="AcrA"/>
</dbReference>
<dbReference type="PANTHER" id="PTHR30158:SF3">
    <property type="entry name" value="MULTIDRUG EFFLUX PUMP SUBUNIT ACRA-RELATED"/>
    <property type="match status" value="1"/>
</dbReference>
<dbReference type="FunFam" id="2.40.420.20:FF:000001">
    <property type="entry name" value="Efflux RND transporter periplasmic adaptor subunit"/>
    <property type="match status" value="1"/>
</dbReference>
<dbReference type="FunFam" id="2.40.30.170:FF:000001">
    <property type="entry name" value="Multidrug resistance efflux transporter MdtE"/>
    <property type="match status" value="1"/>
</dbReference>
<evidence type="ECO:0000256" key="8">
    <source>
        <dbReference type="ARBA" id="ARBA00023139"/>
    </source>
</evidence>
<keyword evidence="3" id="KW-0813">Transport</keyword>
<dbReference type="Pfam" id="PF25944">
    <property type="entry name" value="Beta-barrel_RND"/>
    <property type="match status" value="1"/>
</dbReference>
<dbReference type="Proteomes" id="UP000477739">
    <property type="component" value="Unassembled WGS sequence"/>
</dbReference>
<protein>
    <submittedName>
        <fullName evidence="16">Multidrug efflux RND transporter periplasmic adaptor subunit AcrA</fullName>
    </submittedName>
</protein>
<dbReference type="GO" id="GO:0140330">
    <property type="term" value="P:xenobiotic detoxification by transmembrane export across the cell outer membrane"/>
    <property type="evidence" value="ECO:0007669"/>
    <property type="project" value="UniProtKB-ARBA"/>
</dbReference>
<dbReference type="Pfam" id="PF25917">
    <property type="entry name" value="BSH_RND"/>
    <property type="match status" value="1"/>
</dbReference>
<dbReference type="GO" id="GO:0015721">
    <property type="term" value="P:bile acid and bile salt transport"/>
    <property type="evidence" value="ECO:0007669"/>
    <property type="project" value="TreeGrafter"/>
</dbReference>
<dbReference type="EMBL" id="WMJZ01000001">
    <property type="protein sequence ID" value="MTH44756.1"/>
    <property type="molecule type" value="Genomic_DNA"/>
</dbReference>
<keyword evidence="6 11" id="KW-0732">Signal</keyword>
<evidence type="ECO:0000259" key="14">
    <source>
        <dbReference type="Pfam" id="PF25944"/>
    </source>
</evidence>
<feature type="domain" description="Multidrug resistance protein MdtA-like alpha-helical hairpin" evidence="12">
    <location>
        <begin position="105"/>
        <end position="174"/>
    </location>
</feature>
<keyword evidence="17" id="KW-1185">Reference proteome</keyword>
<dbReference type="GO" id="GO:0022857">
    <property type="term" value="F:transmembrane transporter activity"/>
    <property type="evidence" value="ECO:0007669"/>
    <property type="project" value="InterPro"/>
</dbReference>